<evidence type="ECO:0000313" key="1">
    <source>
        <dbReference type="EMBL" id="KRY87933.1"/>
    </source>
</evidence>
<proteinExistence type="predicted"/>
<dbReference type="Proteomes" id="UP000054995">
    <property type="component" value="Unassembled WGS sequence"/>
</dbReference>
<protein>
    <submittedName>
        <fullName evidence="1">Uncharacterized protein</fullName>
    </submittedName>
</protein>
<comment type="caution">
    <text evidence="1">The sequence shown here is derived from an EMBL/GenBank/DDBJ whole genome shotgun (WGS) entry which is preliminary data.</text>
</comment>
<dbReference type="EMBL" id="JYDT01000048">
    <property type="protein sequence ID" value="KRY87933.1"/>
    <property type="molecule type" value="Genomic_DNA"/>
</dbReference>
<reference evidence="1 2" key="1">
    <citation type="submission" date="2015-01" db="EMBL/GenBank/DDBJ databases">
        <title>Evolution of Trichinella species and genotypes.</title>
        <authorList>
            <person name="Korhonen P.K."/>
            <person name="Edoardo P."/>
            <person name="Giuseppe L.R."/>
            <person name="Gasser R.B."/>
        </authorList>
    </citation>
    <scope>NUCLEOTIDE SEQUENCE [LARGE SCALE GENOMIC DNA]</scope>
    <source>
        <strain evidence="1">ISS470</strain>
    </source>
</reference>
<keyword evidence="2" id="KW-1185">Reference proteome</keyword>
<organism evidence="1 2">
    <name type="scientific">Trichinella pseudospiralis</name>
    <name type="common">Parasitic roundworm</name>
    <dbReference type="NCBI Taxonomy" id="6337"/>
    <lineage>
        <taxon>Eukaryota</taxon>
        <taxon>Metazoa</taxon>
        <taxon>Ecdysozoa</taxon>
        <taxon>Nematoda</taxon>
        <taxon>Enoplea</taxon>
        <taxon>Dorylaimia</taxon>
        <taxon>Trichinellida</taxon>
        <taxon>Trichinellidae</taxon>
        <taxon>Trichinella</taxon>
    </lineage>
</organism>
<name>A0A0V1FPI4_TRIPS</name>
<gene>
    <name evidence="1" type="ORF">T4D_7733</name>
</gene>
<evidence type="ECO:0000313" key="2">
    <source>
        <dbReference type="Proteomes" id="UP000054995"/>
    </source>
</evidence>
<dbReference type="OrthoDB" id="10522219at2759"/>
<sequence length="104" mass="11585">MTHHLSLASYRIPPLIFKSKYITVADFNSDVVCDQLCLSSSSFAVSGIEQASSASQAVTISSWMLHIYGMSVKWKNDSLILLKLMAFILPWLDDSDCLCGMIDY</sequence>
<accession>A0A0V1FPI4</accession>